<comment type="function">
    <text evidence="1">Probable oxidoreductase that may play a role as regulator of mitochondrial function.</text>
</comment>
<gene>
    <name evidence="5" type="ORF">ABOD76_10795</name>
</gene>
<sequence>MGAGHNALVTAAYAAQAGLRVGVFERRHLVGGAVSTEELVPGYRFDYGGSAHILIRMTRVVQELELSRYGLHYTELDPMFQASDGDTPWFIWRDAERTIEELNGLFPGQGDSYRRFLHDWTPFADAVADLFNSAPGPLDLGKMVMRSKGEMSMQDQLSRILRPYGEVAREYFSEERVRAPLSWMAAQSGPPPTDPLSAPFLLWHPLYHKGGVARPKGGSGGLTRALARSIEAHGGQVHVNAPVRRILVEGGRATGVELEDGTRYSARAVVAGSHVLSTAAALPDEYVPQAARQVRVGNGFGMVLRLALKGQVRYRQDRGLASRTGLGLLIRDEQQLMKAYGQYLAGEPTTDPPLIAMSFSAVDDSLAPPGCDVLWLWAQYYPYQLHTGSWETRVAEARENILNSFEHYALGTRDLIVGELVQTPQWLESHLGLHRGNVMHLEMSFDQMFSFRPFMAASQYRWPGVKGLYLTGASTHPGGGIMGASGRNAARVLLRDLTQRKWK</sequence>
<evidence type="ECO:0000256" key="1">
    <source>
        <dbReference type="ARBA" id="ARBA00037217"/>
    </source>
</evidence>
<feature type="domain" description="Amine oxidase" evidence="4">
    <location>
        <begin position="8"/>
        <end position="494"/>
    </location>
</feature>
<name>A0AAU7UED0_9DEIO</name>
<dbReference type="PANTHER" id="PTHR10668">
    <property type="entry name" value="PHYTOENE DEHYDROGENASE"/>
    <property type="match status" value="1"/>
</dbReference>
<dbReference type="KEGG" id="dsc:ABOD76_10795"/>
<organism evidence="5">
    <name type="scientific">Deinococcus sonorensis KR-87</name>
    <dbReference type="NCBI Taxonomy" id="694439"/>
    <lineage>
        <taxon>Bacteria</taxon>
        <taxon>Thermotogati</taxon>
        <taxon>Deinococcota</taxon>
        <taxon>Deinococci</taxon>
        <taxon>Deinococcales</taxon>
        <taxon>Deinococcaceae</taxon>
        <taxon>Deinococcus</taxon>
    </lineage>
</organism>
<dbReference type="EMBL" id="CP158299">
    <property type="protein sequence ID" value="XBV86770.1"/>
    <property type="molecule type" value="Genomic_DNA"/>
</dbReference>
<dbReference type="GO" id="GO:0005829">
    <property type="term" value="C:cytosol"/>
    <property type="evidence" value="ECO:0007669"/>
    <property type="project" value="TreeGrafter"/>
</dbReference>
<evidence type="ECO:0000256" key="3">
    <source>
        <dbReference type="ARBA" id="ARBA00040298"/>
    </source>
</evidence>
<evidence type="ECO:0000256" key="2">
    <source>
        <dbReference type="ARBA" id="ARBA00038825"/>
    </source>
</evidence>
<dbReference type="RefSeq" id="WP_350244848.1">
    <property type="nucleotide sequence ID" value="NZ_CP158299.1"/>
</dbReference>
<dbReference type="AlphaFoldDB" id="A0AAU7UED0"/>
<dbReference type="InterPro" id="IPR002937">
    <property type="entry name" value="Amino_oxidase"/>
</dbReference>
<dbReference type="SUPFAM" id="SSF51905">
    <property type="entry name" value="FAD/NAD(P)-binding domain"/>
    <property type="match status" value="1"/>
</dbReference>
<comment type="subunit">
    <text evidence="2">Interacts with COX5B; this interaction may contribute to localize PYROXD2 to the inner face of the inner mitochondrial membrane.</text>
</comment>
<dbReference type="InterPro" id="IPR036188">
    <property type="entry name" value="FAD/NAD-bd_sf"/>
</dbReference>
<protein>
    <recommendedName>
        <fullName evidence="3">Pyridine nucleotide-disulfide oxidoreductase domain-containing protein 2</fullName>
    </recommendedName>
</protein>
<dbReference type="GO" id="GO:0016491">
    <property type="term" value="F:oxidoreductase activity"/>
    <property type="evidence" value="ECO:0007669"/>
    <property type="project" value="InterPro"/>
</dbReference>
<accession>A0AAU7UED0</accession>
<reference evidence="5" key="1">
    <citation type="submission" date="2024-06" db="EMBL/GenBank/DDBJ databases">
        <title>Draft Genome Sequence of Deinococcus sonorensis Type Strain KR-87, a Biofilm Producing Representative of the Genus Deinococcus.</title>
        <authorList>
            <person name="Boren L.S."/>
            <person name="Grosso R.A."/>
            <person name="Hugenberg-Cox A.N."/>
            <person name="Hill J.T.E."/>
            <person name="Albert C.M."/>
            <person name="Tuohy J.M."/>
        </authorList>
    </citation>
    <scope>NUCLEOTIDE SEQUENCE</scope>
    <source>
        <strain evidence="5">KR-87</strain>
    </source>
</reference>
<proteinExistence type="predicted"/>
<dbReference type="PANTHER" id="PTHR10668:SF103">
    <property type="entry name" value="PYRIDINE NUCLEOTIDE-DISULFIDE OXIDOREDUCTASE DOMAIN-CONTAINING PROTEIN 2"/>
    <property type="match status" value="1"/>
</dbReference>
<dbReference type="Pfam" id="PF01593">
    <property type="entry name" value="Amino_oxidase"/>
    <property type="match status" value="1"/>
</dbReference>
<evidence type="ECO:0000259" key="4">
    <source>
        <dbReference type="Pfam" id="PF01593"/>
    </source>
</evidence>
<dbReference type="Gene3D" id="3.50.50.60">
    <property type="entry name" value="FAD/NAD(P)-binding domain"/>
    <property type="match status" value="2"/>
</dbReference>
<evidence type="ECO:0000313" key="5">
    <source>
        <dbReference type="EMBL" id="XBV86770.1"/>
    </source>
</evidence>